<reference evidence="6 7" key="1">
    <citation type="submission" date="2019-10" db="EMBL/GenBank/DDBJ databases">
        <title>Cognatihalovulum marinum gen. nov. sp. nov., a new member of the family Rhodobacteraceae isolated from deep seawater of the Northwest Indian Ocean.</title>
        <authorList>
            <person name="Ruan C."/>
            <person name="Wang J."/>
            <person name="Zheng X."/>
            <person name="Song L."/>
            <person name="Zhu Y."/>
            <person name="Huang Y."/>
            <person name="Lu Z."/>
            <person name="Du W."/>
            <person name="Huang L."/>
            <person name="Dai X."/>
        </authorList>
    </citation>
    <scope>NUCLEOTIDE SEQUENCE [LARGE SCALE GENOMIC DNA]</scope>
    <source>
        <strain evidence="6 7">2CG4</strain>
    </source>
</reference>
<proteinExistence type="inferred from homology"/>
<accession>A0A6L5YX70</accession>
<keyword evidence="7" id="KW-1185">Reference proteome</keyword>
<dbReference type="AlphaFoldDB" id="A0A6L5YX70"/>
<dbReference type="CDD" id="cd05466">
    <property type="entry name" value="PBP2_LTTR_substrate"/>
    <property type="match status" value="1"/>
</dbReference>
<feature type="domain" description="HTH lysR-type" evidence="5">
    <location>
        <begin position="1"/>
        <end position="59"/>
    </location>
</feature>
<evidence type="ECO:0000259" key="5">
    <source>
        <dbReference type="PROSITE" id="PS50931"/>
    </source>
</evidence>
<comment type="similarity">
    <text evidence="1">Belongs to the LysR transcriptional regulatory family.</text>
</comment>
<dbReference type="GO" id="GO:0032993">
    <property type="term" value="C:protein-DNA complex"/>
    <property type="evidence" value="ECO:0007669"/>
    <property type="project" value="TreeGrafter"/>
</dbReference>
<keyword evidence="4" id="KW-0804">Transcription</keyword>
<evidence type="ECO:0000313" key="6">
    <source>
        <dbReference type="EMBL" id="MSU88452.1"/>
    </source>
</evidence>
<dbReference type="Pfam" id="PF03466">
    <property type="entry name" value="LysR_substrate"/>
    <property type="match status" value="1"/>
</dbReference>
<gene>
    <name evidence="6" type="ORF">GE300_02325</name>
</gene>
<dbReference type="PANTHER" id="PTHR30346:SF28">
    <property type="entry name" value="HTH-TYPE TRANSCRIPTIONAL REGULATOR CYNR"/>
    <property type="match status" value="1"/>
</dbReference>
<evidence type="ECO:0000256" key="3">
    <source>
        <dbReference type="ARBA" id="ARBA00023125"/>
    </source>
</evidence>
<keyword evidence="3" id="KW-0238">DNA-binding</keyword>
<dbReference type="Proteomes" id="UP000474957">
    <property type="component" value="Unassembled WGS sequence"/>
</dbReference>
<comment type="caution">
    <text evidence="6">The sequence shown here is derived from an EMBL/GenBank/DDBJ whole genome shotgun (WGS) entry which is preliminary data.</text>
</comment>
<protein>
    <submittedName>
        <fullName evidence="6">LysR family transcriptional regulator</fullName>
    </submittedName>
</protein>
<dbReference type="SUPFAM" id="SSF53850">
    <property type="entry name" value="Periplasmic binding protein-like II"/>
    <property type="match status" value="1"/>
</dbReference>
<dbReference type="Gene3D" id="3.40.190.10">
    <property type="entry name" value="Periplasmic binding protein-like II"/>
    <property type="match status" value="2"/>
</dbReference>
<dbReference type="InterPro" id="IPR036390">
    <property type="entry name" value="WH_DNA-bd_sf"/>
</dbReference>
<dbReference type="InterPro" id="IPR005119">
    <property type="entry name" value="LysR_subst-bd"/>
</dbReference>
<dbReference type="PANTHER" id="PTHR30346">
    <property type="entry name" value="TRANSCRIPTIONAL DUAL REGULATOR HCAR-RELATED"/>
    <property type="match status" value="1"/>
</dbReference>
<evidence type="ECO:0000313" key="7">
    <source>
        <dbReference type="Proteomes" id="UP000474957"/>
    </source>
</evidence>
<dbReference type="GO" id="GO:0003700">
    <property type="term" value="F:DNA-binding transcription factor activity"/>
    <property type="evidence" value="ECO:0007669"/>
    <property type="project" value="InterPro"/>
</dbReference>
<dbReference type="InterPro" id="IPR000847">
    <property type="entry name" value="LysR_HTH_N"/>
</dbReference>
<dbReference type="PROSITE" id="PS50931">
    <property type="entry name" value="HTH_LYSR"/>
    <property type="match status" value="1"/>
</dbReference>
<dbReference type="Pfam" id="PF00126">
    <property type="entry name" value="HTH_1"/>
    <property type="match status" value="1"/>
</dbReference>
<dbReference type="EMBL" id="WIND01000001">
    <property type="protein sequence ID" value="MSU88452.1"/>
    <property type="molecule type" value="Genomic_DNA"/>
</dbReference>
<evidence type="ECO:0000256" key="4">
    <source>
        <dbReference type="ARBA" id="ARBA00023163"/>
    </source>
</evidence>
<organism evidence="6 7">
    <name type="scientific">Halovulum marinum</name>
    <dbReference type="NCBI Taxonomy" id="2662447"/>
    <lineage>
        <taxon>Bacteria</taxon>
        <taxon>Pseudomonadati</taxon>
        <taxon>Pseudomonadota</taxon>
        <taxon>Alphaproteobacteria</taxon>
        <taxon>Rhodobacterales</taxon>
        <taxon>Paracoccaceae</taxon>
        <taxon>Halovulum</taxon>
    </lineage>
</organism>
<dbReference type="SUPFAM" id="SSF46785">
    <property type="entry name" value="Winged helix' DNA-binding domain"/>
    <property type="match status" value="1"/>
</dbReference>
<evidence type="ECO:0000256" key="1">
    <source>
        <dbReference type="ARBA" id="ARBA00009437"/>
    </source>
</evidence>
<dbReference type="Gene3D" id="1.10.10.10">
    <property type="entry name" value="Winged helix-like DNA-binding domain superfamily/Winged helix DNA-binding domain"/>
    <property type="match status" value="1"/>
</dbReference>
<dbReference type="InterPro" id="IPR036388">
    <property type="entry name" value="WH-like_DNA-bd_sf"/>
</dbReference>
<sequence>MQFQEVRYFIALSETLNFTRAAEVCNVSQPALTRAIKALEDKLGGGPLIHRERGNTHLTEFGRIMLPYFATVIAQLEAAQLKARSYAKLADAALGVGLLCTIGPARLVSLFAGFARRHPQIDIRLEDGSADDIEERLIAGDINLAISARPEQLDPRLHGIPLFRERFVVALAPDDALAARPVVRMRDLNRRRYLGRANCEFYQQLRDIRQRLGGIEFQRPYTSGRDDWIQNMVLAGLGFTYIPEYAVALPGLAIRPLVEPEVVRLVQLVTVRGRPHSPAVGAFVHAARRQPWDGKVDAPAARVPARADA</sequence>
<dbReference type="RefSeq" id="WP_154444506.1">
    <property type="nucleotide sequence ID" value="NZ_WIND01000001.1"/>
</dbReference>
<name>A0A6L5YX70_9RHOB</name>
<evidence type="ECO:0000256" key="2">
    <source>
        <dbReference type="ARBA" id="ARBA00023015"/>
    </source>
</evidence>
<dbReference type="GO" id="GO:0003677">
    <property type="term" value="F:DNA binding"/>
    <property type="evidence" value="ECO:0007669"/>
    <property type="project" value="UniProtKB-KW"/>
</dbReference>
<keyword evidence="2" id="KW-0805">Transcription regulation</keyword>